<accession>A0A9P8J9A7</accession>
<dbReference type="OrthoDB" id="3643156at2759"/>
<dbReference type="Proteomes" id="UP000779574">
    <property type="component" value="Unassembled WGS sequence"/>
</dbReference>
<dbReference type="AlphaFoldDB" id="A0A9P8J9A7"/>
<evidence type="ECO:0000256" key="1">
    <source>
        <dbReference type="SAM" id="SignalP"/>
    </source>
</evidence>
<gene>
    <name evidence="2" type="ORF">KCU76_g7272</name>
</gene>
<comment type="caution">
    <text evidence="2">The sequence shown here is derived from an EMBL/GenBank/DDBJ whole genome shotgun (WGS) entry which is preliminary data.</text>
</comment>
<reference evidence="2" key="2">
    <citation type="submission" date="2021-08" db="EMBL/GenBank/DDBJ databases">
        <authorList>
            <person name="Gostincar C."/>
            <person name="Sun X."/>
            <person name="Song Z."/>
            <person name="Gunde-Cimerman N."/>
        </authorList>
    </citation>
    <scope>NUCLEOTIDE SEQUENCE</scope>
    <source>
        <strain evidence="2">EXF-9911</strain>
    </source>
</reference>
<proteinExistence type="predicted"/>
<evidence type="ECO:0000313" key="3">
    <source>
        <dbReference type="Proteomes" id="UP000779574"/>
    </source>
</evidence>
<name>A0A9P8J9A7_AURME</name>
<feature type="non-terminal residue" evidence="2">
    <location>
        <position position="1"/>
    </location>
</feature>
<organism evidence="2 3">
    <name type="scientific">Aureobasidium melanogenum</name>
    <name type="common">Aureobasidium pullulans var. melanogenum</name>
    <dbReference type="NCBI Taxonomy" id="46634"/>
    <lineage>
        <taxon>Eukaryota</taxon>
        <taxon>Fungi</taxon>
        <taxon>Dikarya</taxon>
        <taxon>Ascomycota</taxon>
        <taxon>Pezizomycotina</taxon>
        <taxon>Dothideomycetes</taxon>
        <taxon>Dothideomycetidae</taxon>
        <taxon>Dothideales</taxon>
        <taxon>Saccotheciaceae</taxon>
        <taxon>Aureobasidium</taxon>
    </lineage>
</organism>
<sequence>MWSRNASRGSNMKWPLLYSMFLMLFFCCSRVSSSGTAEYGVGFNLALDYGTASIWYANGTVVDVVKLDGGSAYKQLMRSASAEPYKPILPAEPTRGLLGSMFLQGHLPSWTAAEIVDHDAEAITWMLKGLKGATEAYVEGRLTDVRISSPFHVPYQGWLDNALRTSVESLDLRYLGPRRGSTTISGIYGLEGQCHPDPYATPDQRESDDPPKMYLALDYSSAGLSVALVDEDCGIVEALREFRNATLGAGSDFPGKREDMTRQLTHLMRPIDKWYPEIGDYKVSVEISELVLLGESTEDALLHEVLLEVFGSNYENLKFRSDKRAKLHHPLFAGSRAVAQGCQRQLEYELTWEWNEQFKWWVPKTNQTGQQMWWWPFKRSS</sequence>
<feature type="signal peptide" evidence="1">
    <location>
        <begin position="1"/>
        <end position="33"/>
    </location>
</feature>
<feature type="chain" id="PRO_5040399028" evidence="1">
    <location>
        <begin position="34"/>
        <end position="381"/>
    </location>
</feature>
<protein>
    <submittedName>
        <fullName evidence="2">Uncharacterized protein</fullName>
    </submittedName>
</protein>
<reference evidence="2" key="1">
    <citation type="journal article" date="2021" name="J Fungi (Basel)">
        <title>Virulence traits and population genomics of the black yeast Aureobasidium melanogenum.</title>
        <authorList>
            <person name="Cernosa A."/>
            <person name="Sun X."/>
            <person name="Gostincar C."/>
            <person name="Fang C."/>
            <person name="Gunde-Cimerman N."/>
            <person name="Song Z."/>
        </authorList>
    </citation>
    <scope>NUCLEOTIDE SEQUENCE</scope>
    <source>
        <strain evidence="2">EXF-9911</strain>
    </source>
</reference>
<evidence type="ECO:0000313" key="2">
    <source>
        <dbReference type="EMBL" id="KAG9691666.1"/>
    </source>
</evidence>
<dbReference type="EMBL" id="JAHFXF010000259">
    <property type="protein sequence ID" value="KAG9691666.1"/>
    <property type="molecule type" value="Genomic_DNA"/>
</dbReference>
<keyword evidence="1" id="KW-0732">Signal</keyword>